<reference evidence="1 2" key="1">
    <citation type="submission" date="2023-02" db="EMBL/GenBank/DDBJ databases">
        <title>LHISI_Scaffold_Assembly.</title>
        <authorList>
            <person name="Stuart O.P."/>
            <person name="Cleave R."/>
            <person name="Magrath M.J.L."/>
            <person name="Mikheyev A.S."/>
        </authorList>
    </citation>
    <scope>NUCLEOTIDE SEQUENCE [LARGE SCALE GENOMIC DNA]</scope>
    <source>
        <strain evidence="1">Daus_M_001</strain>
        <tissue evidence="1">Leg muscle</tissue>
    </source>
</reference>
<keyword evidence="2" id="KW-1185">Reference proteome</keyword>
<dbReference type="EMBL" id="JARBHB010000002">
    <property type="protein sequence ID" value="KAJ8893869.1"/>
    <property type="molecule type" value="Genomic_DNA"/>
</dbReference>
<organism evidence="1 2">
    <name type="scientific">Dryococelus australis</name>
    <dbReference type="NCBI Taxonomy" id="614101"/>
    <lineage>
        <taxon>Eukaryota</taxon>
        <taxon>Metazoa</taxon>
        <taxon>Ecdysozoa</taxon>
        <taxon>Arthropoda</taxon>
        <taxon>Hexapoda</taxon>
        <taxon>Insecta</taxon>
        <taxon>Pterygota</taxon>
        <taxon>Neoptera</taxon>
        <taxon>Polyneoptera</taxon>
        <taxon>Phasmatodea</taxon>
        <taxon>Verophasmatodea</taxon>
        <taxon>Anareolatae</taxon>
        <taxon>Phasmatidae</taxon>
        <taxon>Eurycanthinae</taxon>
        <taxon>Dryococelus</taxon>
    </lineage>
</organism>
<evidence type="ECO:0000313" key="2">
    <source>
        <dbReference type="Proteomes" id="UP001159363"/>
    </source>
</evidence>
<gene>
    <name evidence="1" type="ORF">PR048_006470</name>
</gene>
<dbReference type="Proteomes" id="UP001159363">
    <property type="component" value="Chromosome 2"/>
</dbReference>
<protein>
    <submittedName>
        <fullName evidence="1">Uncharacterized protein</fullName>
    </submittedName>
</protein>
<comment type="caution">
    <text evidence="1">The sequence shown here is derived from an EMBL/GenBank/DDBJ whole genome shotgun (WGS) entry which is preliminary data.</text>
</comment>
<accession>A0ABQ9IB22</accession>
<proteinExistence type="predicted"/>
<sequence length="79" mass="8783">MMTADPHVAARLRLDCSENRMQRVAVLSEKALADPVKVKLFQVTSWDLGQLCKGFEEDHLVVLAVSSDKEGFDTVGHNK</sequence>
<name>A0ABQ9IB22_9NEOP</name>
<evidence type="ECO:0000313" key="1">
    <source>
        <dbReference type="EMBL" id="KAJ8893869.1"/>
    </source>
</evidence>